<dbReference type="InterPro" id="IPR011990">
    <property type="entry name" value="TPR-like_helical_dom_sf"/>
</dbReference>
<dbReference type="SUPFAM" id="SSF48452">
    <property type="entry name" value="TPR-like"/>
    <property type="match status" value="1"/>
</dbReference>
<comment type="caution">
    <text evidence="8">The sequence shown here is derived from an EMBL/GenBank/DDBJ whole genome shotgun (WGS) entry which is preliminary data.</text>
</comment>
<dbReference type="PROSITE" id="PS51257">
    <property type="entry name" value="PROKAR_LIPOPROTEIN"/>
    <property type="match status" value="1"/>
</dbReference>
<evidence type="ECO:0000313" key="9">
    <source>
        <dbReference type="Proteomes" id="UP000606494"/>
    </source>
</evidence>
<evidence type="ECO:0000256" key="1">
    <source>
        <dbReference type="ARBA" id="ARBA00004442"/>
    </source>
</evidence>
<keyword evidence="5" id="KW-0998">Cell outer membrane</keyword>
<evidence type="ECO:0000313" key="8">
    <source>
        <dbReference type="EMBL" id="MBD1424266.1"/>
    </source>
</evidence>
<dbReference type="EMBL" id="JACNYK010000001">
    <property type="protein sequence ID" value="MBD1424266.1"/>
    <property type="molecule type" value="Genomic_DNA"/>
</dbReference>
<comment type="subcellular location">
    <subcellularLocation>
        <location evidence="1">Cell outer membrane</location>
    </subcellularLocation>
</comment>
<evidence type="ECO:0000259" key="7">
    <source>
        <dbReference type="Pfam" id="PF14322"/>
    </source>
</evidence>
<evidence type="ECO:0000256" key="3">
    <source>
        <dbReference type="ARBA" id="ARBA00022729"/>
    </source>
</evidence>
<evidence type="ECO:0000259" key="6">
    <source>
        <dbReference type="Pfam" id="PF07980"/>
    </source>
</evidence>
<comment type="similarity">
    <text evidence="2">Belongs to the SusD family.</text>
</comment>
<sequence>MKRVLFIFIVLTFFGCKDDHLKEDPLSNLSADKILTTPAGFQMYLTGLYDAAREEMSMGDNTYFALNFAATDIGADAGVEYIGLRNYETNITPTNNNLRILWTWAYTSMILRANTIIVYAQNVEKQNIWSSEKEKNQVIAEAKFFRAYTYNLLVNSFGDVPIVDTIYNTPRNDYGKVRKQDVLAFSKTDLEFAIQWLPSARESTDGRITKGAAQHLLVEVNLGLEKNQEAVDVASELISSGDYQIMTARFGSRANQPGDVFSDLFLDGNHNRSSGNLESIYVWQFENFTQGGGSSLNGNVQIRNWAPFLSKIRDPNGVAMLVVDSLGRGVGRVRGTNYFLYDIWTDHTDDMRNSPYNMRRQFYYNNPASKYFNKLVEPKTVYDDTMRNIYPYSRKIEGTPWENNATSGRTAKDVTVYRLAETYLLRAEAYLKLGKMELAATDINVIRSRANIPSIGAQDITIDFILDERARELTVEEPRRRTLVRMGKLVERVRQYNLLEETKNSIQDYHIYFPIPQSVIDANYGNEIPQNTGY</sequence>
<proteinExistence type="inferred from homology"/>
<feature type="domain" description="SusD-like N-terminal" evidence="7">
    <location>
        <begin position="40"/>
        <end position="217"/>
    </location>
</feature>
<gene>
    <name evidence="8" type="ORF">H8B17_01625</name>
</gene>
<evidence type="ECO:0000256" key="2">
    <source>
        <dbReference type="ARBA" id="ARBA00006275"/>
    </source>
</evidence>
<name>A0ABR7XYY5_9SPHI</name>
<feature type="domain" description="RagB/SusD" evidence="6">
    <location>
        <begin position="364"/>
        <end position="534"/>
    </location>
</feature>
<accession>A0ABR7XYY5</accession>
<dbReference type="Gene3D" id="1.25.40.390">
    <property type="match status" value="1"/>
</dbReference>
<evidence type="ECO:0000256" key="5">
    <source>
        <dbReference type="ARBA" id="ARBA00023237"/>
    </source>
</evidence>
<dbReference type="Proteomes" id="UP000606494">
    <property type="component" value="Unassembled WGS sequence"/>
</dbReference>
<keyword evidence="4" id="KW-0472">Membrane</keyword>
<dbReference type="Pfam" id="PF14322">
    <property type="entry name" value="SusD-like_3"/>
    <property type="match status" value="1"/>
</dbReference>
<keyword evidence="3" id="KW-0732">Signal</keyword>
<dbReference type="InterPro" id="IPR012944">
    <property type="entry name" value="SusD_RagB_dom"/>
</dbReference>
<organism evidence="8 9">
    <name type="scientific">Sphingobacterium arenae</name>
    <dbReference type="NCBI Taxonomy" id="1280598"/>
    <lineage>
        <taxon>Bacteria</taxon>
        <taxon>Pseudomonadati</taxon>
        <taxon>Bacteroidota</taxon>
        <taxon>Sphingobacteriia</taxon>
        <taxon>Sphingobacteriales</taxon>
        <taxon>Sphingobacteriaceae</taxon>
        <taxon>Sphingobacterium</taxon>
    </lineage>
</organism>
<evidence type="ECO:0000256" key="4">
    <source>
        <dbReference type="ARBA" id="ARBA00023136"/>
    </source>
</evidence>
<dbReference type="RefSeq" id="WP_190307427.1">
    <property type="nucleotide sequence ID" value="NZ_JACNYK010000001.1"/>
</dbReference>
<dbReference type="InterPro" id="IPR033985">
    <property type="entry name" value="SusD-like_N"/>
</dbReference>
<reference evidence="8 9" key="1">
    <citation type="submission" date="2020-08" db="EMBL/GenBank/DDBJ databases">
        <title>Sphingobacterium sp. DN00404 isolated from aquaculture water.</title>
        <authorList>
            <person name="Zhang M."/>
        </authorList>
    </citation>
    <scope>NUCLEOTIDE SEQUENCE [LARGE SCALE GENOMIC DNA]</scope>
    <source>
        <strain evidence="8 9">KCTC 32294</strain>
    </source>
</reference>
<dbReference type="Pfam" id="PF07980">
    <property type="entry name" value="SusD_RagB"/>
    <property type="match status" value="1"/>
</dbReference>
<protein>
    <submittedName>
        <fullName evidence="8">RagB/SusD family nutrient uptake outer membrane protein</fullName>
    </submittedName>
</protein>
<keyword evidence="9" id="KW-1185">Reference proteome</keyword>